<name>A0A821V9V6_9NEOP</name>
<comment type="caution">
    <text evidence="2">The sequence shown here is derived from an EMBL/GenBank/DDBJ whole genome shotgun (WGS) entry which is preliminary data.</text>
</comment>
<keyword evidence="3" id="KW-1185">Reference proteome</keyword>
<organism evidence="2 3">
    <name type="scientific">Pieris macdunnoughi</name>
    <dbReference type="NCBI Taxonomy" id="345717"/>
    <lineage>
        <taxon>Eukaryota</taxon>
        <taxon>Metazoa</taxon>
        <taxon>Ecdysozoa</taxon>
        <taxon>Arthropoda</taxon>
        <taxon>Hexapoda</taxon>
        <taxon>Insecta</taxon>
        <taxon>Pterygota</taxon>
        <taxon>Neoptera</taxon>
        <taxon>Endopterygota</taxon>
        <taxon>Lepidoptera</taxon>
        <taxon>Glossata</taxon>
        <taxon>Ditrysia</taxon>
        <taxon>Papilionoidea</taxon>
        <taxon>Pieridae</taxon>
        <taxon>Pierinae</taxon>
        <taxon>Pieris</taxon>
    </lineage>
</organism>
<reference evidence="2" key="1">
    <citation type="submission" date="2021-02" db="EMBL/GenBank/DDBJ databases">
        <authorList>
            <person name="Steward A R."/>
        </authorList>
    </citation>
    <scope>NUCLEOTIDE SEQUENCE</scope>
</reference>
<gene>
    <name evidence="2" type="ORF">PMACD_LOCUS11425</name>
</gene>
<feature type="compositionally biased region" description="Basic and acidic residues" evidence="1">
    <location>
        <begin position="61"/>
        <end position="76"/>
    </location>
</feature>
<proteinExistence type="predicted"/>
<dbReference type="EMBL" id="CAJOBZ010000038">
    <property type="protein sequence ID" value="CAF4902664.1"/>
    <property type="molecule type" value="Genomic_DNA"/>
</dbReference>
<evidence type="ECO:0000313" key="2">
    <source>
        <dbReference type="EMBL" id="CAF4902664.1"/>
    </source>
</evidence>
<sequence>MIRECVAAHELNTILALFNLLANYLVGGRAWWRQEPRARHHGDGGGAARPIWGDAAAAARADGDARRGRNSEDQRARRPTGTLQETLHLTHGW</sequence>
<feature type="region of interest" description="Disordered" evidence="1">
    <location>
        <begin position="37"/>
        <end position="93"/>
    </location>
</feature>
<dbReference type="AlphaFoldDB" id="A0A821V9V6"/>
<evidence type="ECO:0000313" key="3">
    <source>
        <dbReference type="Proteomes" id="UP000663880"/>
    </source>
</evidence>
<evidence type="ECO:0000256" key="1">
    <source>
        <dbReference type="SAM" id="MobiDB-lite"/>
    </source>
</evidence>
<dbReference type="Proteomes" id="UP000663880">
    <property type="component" value="Unassembled WGS sequence"/>
</dbReference>
<accession>A0A821V9V6</accession>
<protein>
    <submittedName>
        <fullName evidence="2">Uncharacterized protein</fullName>
    </submittedName>
</protein>